<keyword evidence="1" id="KW-0812">Transmembrane</keyword>
<gene>
    <name evidence="2" type="ORF">Cgig2_006008</name>
</gene>
<accession>A0A9Q1QR31</accession>
<dbReference type="InterPro" id="IPR019396">
    <property type="entry name" value="TM_Fragile-X-F-assoc"/>
</dbReference>
<evidence type="ECO:0000313" key="3">
    <source>
        <dbReference type="Proteomes" id="UP001153076"/>
    </source>
</evidence>
<dbReference type="EMBL" id="JAKOGI010000005">
    <property type="protein sequence ID" value="KAJ8452203.1"/>
    <property type="molecule type" value="Genomic_DNA"/>
</dbReference>
<feature type="transmembrane region" description="Helical" evidence="1">
    <location>
        <begin position="214"/>
        <end position="234"/>
    </location>
</feature>
<protein>
    <recommendedName>
        <fullName evidence="4">Transmembrane Fragile-X-F-associated protein</fullName>
    </recommendedName>
</protein>
<feature type="transmembrane region" description="Helical" evidence="1">
    <location>
        <begin position="179"/>
        <end position="202"/>
    </location>
</feature>
<sequence length="474" mass="53637">MAGRRHAMSWRRVAKSLQALAAHGLLFLFTLLLVLKLDHGVSCSWWFVFFFLLQFNLFKFSWGWQFCIEERIGAFWSIPSKRKSAKMPIDFAIVALEIHIDIQPKWAPCHAVVAMPLIIAFELLLCIHLESLDVYGIAAVSLKIVFLPLLAFEMIILIDNFRMCRALMPGDEESLTDEAIWETLPHFWVAIAMVFFVAATLFTMLKLSGDIVPLGWWDLFINFGIAECFAFLVCTKWSNPLIHRNCPTMEGTSSSSTVGYLDWTSGLISCPEDEQNQDTMCGLPDIGGHIMKIPIIAFQVLLCMYLEGTPEGARNIPLPVLFSPLFLLQGVGVVFAAFRLAEKIVLLLHNDAGQGGYFAISAKVCDCLAFMHHGSRLLGWWSIDEGSREEQARLLHDEGSGLVSFLYICVVVKLIALFSLQYNTFCSCPPEMVKKMPKKELAEEVWRLQAALGEQTEISKFTKQEYERLQNVRF</sequence>
<organism evidence="2 3">
    <name type="scientific">Carnegiea gigantea</name>
    <dbReference type="NCBI Taxonomy" id="171969"/>
    <lineage>
        <taxon>Eukaryota</taxon>
        <taxon>Viridiplantae</taxon>
        <taxon>Streptophyta</taxon>
        <taxon>Embryophyta</taxon>
        <taxon>Tracheophyta</taxon>
        <taxon>Spermatophyta</taxon>
        <taxon>Magnoliopsida</taxon>
        <taxon>eudicotyledons</taxon>
        <taxon>Gunneridae</taxon>
        <taxon>Pentapetalae</taxon>
        <taxon>Caryophyllales</taxon>
        <taxon>Cactineae</taxon>
        <taxon>Cactaceae</taxon>
        <taxon>Cactoideae</taxon>
        <taxon>Echinocereeae</taxon>
        <taxon>Carnegiea</taxon>
    </lineage>
</organism>
<dbReference type="Pfam" id="PF10269">
    <property type="entry name" value="Tmemb_185A"/>
    <property type="match status" value="1"/>
</dbReference>
<feature type="transmembrane region" description="Helical" evidence="1">
    <location>
        <begin position="109"/>
        <end position="129"/>
    </location>
</feature>
<feature type="transmembrane region" description="Helical" evidence="1">
    <location>
        <begin position="135"/>
        <end position="158"/>
    </location>
</feature>
<evidence type="ECO:0000256" key="1">
    <source>
        <dbReference type="SAM" id="Phobius"/>
    </source>
</evidence>
<reference evidence="2" key="1">
    <citation type="submission" date="2022-04" db="EMBL/GenBank/DDBJ databases">
        <title>Carnegiea gigantea Genome sequencing and assembly v2.</title>
        <authorList>
            <person name="Copetti D."/>
            <person name="Sanderson M.J."/>
            <person name="Burquez A."/>
            <person name="Wojciechowski M.F."/>
        </authorList>
    </citation>
    <scope>NUCLEOTIDE SEQUENCE</scope>
    <source>
        <strain evidence="2">SGP5-SGP5p</strain>
        <tissue evidence="2">Aerial part</tissue>
    </source>
</reference>
<dbReference type="OrthoDB" id="1711136at2759"/>
<feature type="transmembrane region" description="Helical" evidence="1">
    <location>
        <begin position="43"/>
        <end position="62"/>
    </location>
</feature>
<proteinExistence type="predicted"/>
<evidence type="ECO:0008006" key="4">
    <source>
        <dbReference type="Google" id="ProtNLM"/>
    </source>
</evidence>
<keyword evidence="1" id="KW-0472">Membrane</keyword>
<keyword evidence="3" id="KW-1185">Reference proteome</keyword>
<dbReference type="AlphaFoldDB" id="A0A9Q1QR31"/>
<feature type="transmembrane region" description="Helical" evidence="1">
    <location>
        <begin position="402"/>
        <end position="422"/>
    </location>
</feature>
<feature type="transmembrane region" description="Helical" evidence="1">
    <location>
        <begin position="20"/>
        <end position="37"/>
    </location>
</feature>
<dbReference type="Proteomes" id="UP001153076">
    <property type="component" value="Unassembled WGS sequence"/>
</dbReference>
<dbReference type="PANTHER" id="PTHR46859">
    <property type="entry name" value="TRANSMEMBRANE FRAGILE-X-F-ASSOCIATED PROTEIN"/>
    <property type="match status" value="1"/>
</dbReference>
<name>A0A9Q1QR31_9CARY</name>
<evidence type="ECO:0000313" key="2">
    <source>
        <dbReference type="EMBL" id="KAJ8452203.1"/>
    </source>
</evidence>
<dbReference type="PANTHER" id="PTHR46859:SF3">
    <property type="entry name" value="RING-TYPE DOMAIN-CONTAINING PROTEIN"/>
    <property type="match status" value="1"/>
</dbReference>
<comment type="caution">
    <text evidence="2">The sequence shown here is derived from an EMBL/GenBank/DDBJ whole genome shotgun (WGS) entry which is preliminary data.</text>
</comment>
<keyword evidence="1" id="KW-1133">Transmembrane helix</keyword>
<feature type="transmembrane region" description="Helical" evidence="1">
    <location>
        <begin position="320"/>
        <end position="341"/>
    </location>
</feature>